<feature type="domain" description="GTP cyclohydrolase I" evidence="8">
    <location>
        <begin position="29"/>
        <end position="206"/>
    </location>
</feature>
<comment type="similarity">
    <text evidence="7">Belongs to the GTP cyclohydrolase I family.</text>
</comment>
<keyword evidence="7" id="KW-0547">Nucleotide-binding</keyword>
<dbReference type="NCBIfam" id="TIGR00063">
    <property type="entry name" value="folE"/>
    <property type="match status" value="1"/>
</dbReference>
<evidence type="ECO:0000313" key="9">
    <source>
        <dbReference type="EMBL" id="GGH06891.1"/>
    </source>
</evidence>
<reference evidence="10" key="1">
    <citation type="journal article" date="2019" name="Int. J. Syst. Evol. Microbiol.">
        <title>The Global Catalogue of Microorganisms (GCM) 10K type strain sequencing project: providing services to taxonomists for standard genome sequencing and annotation.</title>
        <authorList>
            <consortium name="The Broad Institute Genomics Platform"/>
            <consortium name="The Broad Institute Genome Sequencing Center for Infectious Disease"/>
            <person name="Wu L."/>
            <person name="Ma J."/>
        </authorList>
    </citation>
    <scope>NUCLEOTIDE SEQUENCE [LARGE SCALE GENOMIC DNA]</scope>
    <source>
        <strain evidence="10">CGMCC 1.12766</strain>
    </source>
</reference>
<dbReference type="EMBL" id="BMFS01000013">
    <property type="protein sequence ID" value="GGH06891.1"/>
    <property type="molecule type" value="Genomic_DNA"/>
</dbReference>
<comment type="pathway">
    <text evidence="2 7">Cofactor biosynthesis; 7,8-dihydroneopterin triphosphate biosynthesis; 7,8-dihydroneopterin triphosphate from GTP: step 1/1.</text>
</comment>
<dbReference type="InterPro" id="IPR043133">
    <property type="entry name" value="GTP-CH-I_C/QueF"/>
</dbReference>
<accession>A0ABQ1XYI7</accession>
<comment type="caution">
    <text evidence="9">The sequence shown here is derived from an EMBL/GenBank/DDBJ whole genome shotgun (WGS) entry which is preliminary data.</text>
</comment>
<dbReference type="EC" id="3.5.4.16" evidence="7"/>
<dbReference type="RefSeq" id="WP_188452881.1">
    <property type="nucleotide sequence ID" value="NZ_BMFS01000013.1"/>
</dbReference>
<comment type="subunit">
    <text evidence="7">Homopolymer.</text>
</comment>
<evidence type="ECO:0000256" key="4">
    <source>
        <dbReference type="ARBA" id="ARBA00022563"/>
    </source>
</evidence>
<dbReference type="InterPro" id="IPR043134">
    <property type="entry name" value="GTP-CH-I_N"/>
</dbReference>
<evidence type="ECO:0000313" key="10">
    <source>
        <dbReference type="Proteomes" id="UP000648722"/>
    </source>
</evidence>
<dbReference type="PANTHER" id="PTHR11109:SF7">
    <property type="entry name" value="GTP CYCLOHYDROLASE 1"/>
    <property type="match status" value="1"/>
</dbReference>
<dbReference type="Pfam" id="PF01227">
    <property type="entry name" value="GTP_cyclohydroI"/>
    <property type="match status" value="1"/>
</dbReference>
<name>A0ABQ1XYI7_9PROT</name>
<dbReference type="Proteomes" id="UP000648722">
    <property type="component" value="Unassembled WGS sequence"/>
</dbReference>
<keyword evidence="7" id="KW-0479">Metal-binding</keyword>
<feature type="binding site" evidence="7">
    <location>
        <position position="170"/>
    </location>
    <ligand>
        <name>Zn(2+)</name>
        <dbReference type="ChEBI" id="CHEBI:29105"/>
    </ligand>
</feature>
<dbReference type="NCBIfam" id="NF006825">
    <property type="entry name" value="PRK09347.1-2"/>
    <property type="match status" value="1"/>
</dbReference>
<gene>
    <name evidence="7 9" type="primary">folE</name>
    <name evidence="9" type="ORF">GCM10007420_24450</name>
</gene>
<keyword evidence="6 7" id="KW-0342">GTP-binding</keyword>
<dbReference type="Gene3D" id="1.10.286.10">
    <property type="match status" value="1"/>
</dbReference>
<keyword evidence="10" id="KW-1185">Reference proteome</keyword>
<evidence type="ECO:0000256" key="2">
    <source>
        <dbReference type="ARBA" id="ARBA00005080"/>
    </source>
</evidence>
<keyword evidence="4 7" id="KW-0554">One-carbon metabolism</keyword>
<feature type="binding site" evidence="7">
    <location>
        <position position="99"/>
    </location>
    <ligand>
        <name>Zn(2+)</name>
        <dbReference type="ChEBI" id="CHEBI:29105"/>
    </ligand>
</feature>
<comment type="subunit">
    <text evidence="3">Toroid-shaped homodecamer, composed of two pentamers of five dimers.</text>
</comment>
<proteinExistence type="inferred from homology"/>
<evidence type="ECO:0000256" key="6">
    <source>
        <dbReference type="ARBA" id="ARBA00023134"/>
    </source>
</evidence>
<dbReference type="InterPro" id="IPR001474">
    <property type="entry name" value="GTP_CycHdrlase_I"/>
</dbReference>
<keyword evidence="5 7" id="KW-0378">Hydrolase</keyword>
<keyword evidence="7" id="KW-0862">Zinc</keyword>
<dbReference type="InterPro" id="IPR020602">
    <property type="entry name" value="GTP_CycHdrlase_I_dom"/>
</dbReference>
<evidence type="ECO:0000256" key="7">
    <source>
        <dbReference type="HAMAP-Rule" id="MF_00223"/>
    </source>
</evidence>
<dbReference type="PANTHER" id="PTHR11109">
    <property type="entry name" value="GTP CYCLOHYDROLASE I"/>
    <property type="match status" value="1"/>
</dbReference>
<dbReference type="NCBIfam" id="NF006826">
    <property type="entry name" value="PRK09347.1-3"/>
    <property type="match status" value="1"/>
</dbReference>
<evidence type="ECO:0000256" key="5">
    <source>
        <dbReference type="ARBA" id="ARBA00022801"/>
    </source>
</evidence>
<evidence type="ECO:0000256" key="1">
    <source>
        <dbReference type="ARBA" id="ARBA00001052"/>
    </source>
</evidence>
<sequence length="211" mass="23846">MDAIVKKTDLGSAAEMLEPVQRPSREEAEEAVRTLLRWAGDDPRREGLIETPKRVVKAYEEWFRGYHEDPGKILGKRFEDVQGYDDMVMLTHIDVESHCEHHMAPILGTACVAYLPDRAVVGISKIAKVVEAFSKRLQTQETMTAQIADAINDAMAPRGVAVFVDAKHQCMTTRGVHHPHVSTITTTFTGEFKANPELRERFMRLCEQSKR</sequence>
<dbReference type="HAMAP" id="MF_00223">
    <property type="entry name" value="FolE"/>
    <property type="match status" value="1"/>
</dbReference>
<evidence type="ECO:0000256" key="3">
    <source>
        <dbReference type="ARBA" id="ARBA00011857"/>
    </source>
</evidence>
<feature type="binding site" evidence="7">
    <location>
        <position position="102"/>
    </location>
    <ligand>
        <name>Zn(2+)</name>
        <dbReference type="ChEBI" id="CHEBI:29105"/>
    </ligand>
</feature>
<dbReference type="Gene3D" id="3.30.1130.10">
    <property type="match status" value="1"/>
</dbReference>
<organism evidence="9 10">
    <name type="scientific">Glycocaulis albus</name>
    <dbReference type="NCBI Taxonomy" id="1382801"/>
    <lineage>
        <taxon>Bacteria</taxon>
        <taxon>Pseudomonadati</taxon>
        <taxon>Pseudomonadota</taxon>
        <taxon>Alphaproteobacteria</taxon>
        <taxon>Maricaulales</taxon>
        <taxon>Maricaulaceae</taxon>
        <taxon>Glycocaulis</taxon>
    </lineage>
</organism>
<protein>
    <recommendedName>
        <fullName evidence="7">GTP cyclohydrolase 1</fullName>
        <ecNumber evidence="7">3.5.4.16</ecNumber>
    </recommendedName>
    <alternativeName>
        <fullName evidence="7">GTP cyclohydrolase I</fullName>
        <shortName evidence="7">GTP-CH-I</shortName>
    </alternativeName>
</protein>
<evidence type="ECO:0000259" key="8">
    <source>
        <dbReference type="Pfam" id="PF01227"/>
    </source>
</evidence>
<comment type="catalytic activity">
    <reaction evidence="1 7">
        <text>GTP + H2O = 7,8-dihydroneopterin 3'-triphosphate + formate + H(+)</text>
        <dbReference type="Rhea" id="RHEA:17473"/>
        <dbReference type="ChEBI" id="CHEBI:15377"/>
        <dbReference type="ChEBI" id="CHEBI:15378"/>
        <dbReference type="ChEBI" id="CHEBI:15740"/>
        <dbReference type="ChEBI" id="CHEBI:37565"/>
        <dbReference type="ChEBI" id="CHEBI:58462"/>
        <dbReference type="EC" id="3.5.4.16"/>
    </reaction>
</comment>
<dbReference type="SUPFAM" id="SSF55620">
    <property type="entry name" value="Tetrahydrobiopterin biosynthesis enzymes-like"/>
    <property type="match status" value="1"/>
</dbReference>